<evidence type="ECO:0000313" key="1">
    <source>
        <dbReference type="EMBL" id="KIY47949.1"/>
    </source>
</evidence>
<dbReference type="Proteomes" id="UP000054144">
    <property type="component" value="Unassembled WGS sequence"/>
</dbReference>
<accession>A0A0D7AC12</accession>
<reference evidence="1 2" key="1">
    <citation type="journal article" date="2015" name="Fungal Genet. Biol.">
        <title>Evolution of novel wood decay mechanisms in Agaricales revealed by the genome sequences of Fistulina hepatica and Cylindrobasidium torrendii.</title>
        <authorList>
            <person name="Floudas D."/>
            <person name="Held B.W."/>
            <person name="Riley R."/>
            <person name="Nagy L.G."/>
            <person name="Koehler G."/>
            <person name="Ransdell A.S."/>
            <person name="Younus H."/>
            <person name="Chow J."/>
            <person name="Chiniquy J."/>
            <person name="Lipzen A."/>
            <person name="Tritt A."/>
            <person name="Sun H."/>
            <person name="Haridas S."/>
            <person name="LaButti K."/>
            <person name="Ohm R.A."/>
            <person name="Kues U."/>
            <person name="Blanchette R.A."/>
            <person name="Grigoriev I.V."/>
            <person name="Minto R.E."/>
            <person name="Hibbett D.S."/>
        </authorList>
    </citation>
    <scope>NUCLEOTIDE SEQUENCE [LARGE SCALE GENOMIC DNA]</scope>
    <source>
        <strain evidence="1 2">ATCC 64428</strain>
    </source>
</reference>
<dbReference type="AlphaFoldDB" id="A0A0D7AC12"/>
<proteinExistence type="predicted"/>
<keyword evidence="2" id="KW-1185">Reference proteome</keyword>
<dbReference type="OrthoDB" id="3269417at2759"/>
<name>A0A0D7AC12_9AGAR</name>
<sequence length="190" mass="21899">MASSLNRFRQIPTFGVDTIRRFSNNVSAMKKLAARDFEDMLQCCIPAFEGLLPDHEANERLVTLLYHTAEWHALAKLRMHTEQTLSSLERSTAEFGRLLRQFRDFTAEKYVTYETPRELEARQRHAAATAASSAQPRAPITRRRMVLNLNTYKFHALGDYAAQIRRFGTTDGYSTQIVSVYVLYLSRVNF</sequence>
<protein>
    <submittedName>
        <fullName evidence="1">Uncharacterized protein</fullName>
    </submittedName>
</protein>
<gene>
    <name evidence="1" type="ORF">FISHEDRAFT_44301</name>
</gene>
<evidence type="ECO:0000313" key="2">
    <source>
        <dbReference type="Proteomes" id="UP000054144"/>
    </source>
</evidence>
<organism evidence="1 2">
    <name type="scientific">Fistulina hepatica ATCC 64428</name>
    <dbReference type="NCBI Taxonomy" id="1128425"/>
    <lineage>
        <taxon>Eukaryota</taxon>
        <taxon>Fungi</taxon>
        <taxon>Dikarya</taxon>
        <taxon>Basidiomycota</taxon>
        <taxon>Agaricomycotina</taxon>
        <taxon>Agaricomycetes</taxon>
        <taxon>Agaricomycetidae</taxon>
        <taxon>Agaricales</taxon>
        <taxon>Fistulinaceae</taxon>
        <taxon>Fistulina</taxon>
    </lineage>
</organism>
<dbReference type="EMBL" id="KN881907">
    <property type="protein sequence ID" value="KIY47949.1"/>
    <property type="molecule type" value="Genomic_DNA"/>
</dbReference>